<dbReference type="NCBIfam" id="TIGR01409">
    <property type="entry name" value="TAT_signal_seq"/>
    <property type="match status" value="1"/>
</dbReference>
<dbReference type="InterPro" id="IPR006311">
    <property type="entry name" value="TAT_signal"/>
</dbReference>
<evidence type="ECO:0000313" key="2">
    <source>
        <dbReference type="Proteomes" id="UP000192276"/>
    </source>
</evidence>
<name>A0A1V9GBU4_9BACT</name>
<dbReference type="EMBL" id="LWBP01000002">
    <property type="protein sequence ID" value="OQP68034.1"/>
    <property type="molecule type" value="Genomic_DNA"/>
</dbReference>
<dbReference type="RefSeq" id="WP_081160297.1">
    <property type="nucleotide sequence ID" value="NZ_LWBP01000002.1"/>
</dbReference>
<reference evidence="2" key="1">
    <citation type="submission" date="2016-04" db="EMBL/GenBank/DDBJ databases">
        <authorList>
            <person name="Chen L."/>
            <person name="Zhuang W."/>
            <person name="Wang G."/>
        </authorList>
    </citation>
    <scope>NUCLEOTIDE SEQUENCE [LARGE SCALE GENOMIC DNA]</scope>
    <source>
        <strain evidence="2">208</strain>
    </source>
</reference>
<dbReference type="AlphaFoldDB" id="A0A1V9GBU4"/>
<dbReference type="OrthoDB" id="1174147at2"/>
<dbReference type="InterPro" id="IPR019546">
    <property type="entry name" value="TAT_signal_bac_arc"/>
</dbReference>
<comment type="caution">
    <text evidence="1">The sequence shown here is derived from an EMBL/GenBank/DDBJ whole genome shotgun (WGS) entry which is preliminary data.</text>
</comment>
<keyword evidence="2" id="KW-1185">Reference proteome</keyword>
<sequence length="230" mass="25256">MQTNNLNAESRRNFLGKIAAGAAALGTASLAPFEAQANQAFADHEFGDVEAWFNKIKGKHRIVFDATQPHELMPFAWPKVFLLTNAATGTPEKDCSVVVVLRHDAIPYALQSDLWAKYKMGELFKAHDPVTKEWATQNPFWKPKEDYKIPGVGAVPIAINQLQDTGVMFCVCDMAMTVYSAVAADMMKMDAETVKKEWVAGVLPNIQVVPSGVWALGRAQEKGCSYCFAG</sequence>
<evidence type="ECO:0000313" key="1">
    <source>
        <dbReference type="EMBL" id="OQP68034.1"/>
    </source>
</evidence>
<dbReference type="InterPro" id="IPR027396">
    <property type="entry name" value="DsrEFH-like"/>
</dbReference>
<organism evidence="1 2">
    <name type="scientific">Niastella populi</name>
    <dbReference type="NCBI Taxonomy" id="550983"/>
    <lineage>
        <taxon>Bacteria</taxon>
        <taxon>Pseudomonadati</taxon>
        <taxon>Bacteroidota</taxon>
        <taxon>Chitinophagia</taxon>
        <taxon>Chitinophagales</taxon>
        <taxon>Chitinophagaceae</taxon>
        <taxon>Niastella</taxon>
    </lineage>
</organism>
<dbReference type="PROSITE" id="PS51318">
    <property type="entry name" value="TAT"/>
    <property type="match status" value="1"/>
</dbReference>
<dbReference type="Gene3D" id="3.40.1260.10">
    <property type="entry name" value="DsrEFH-like"/>
    <property type="match status" value="1"/>
</dbReference>
<accession>A0A1V9GBU4</accession>
<protein>
    <recommendedName>
        <fullName evidence="3">Twin-arginine translocation signal domain-containing protein</fullName>
    </recommendedName>
</protein>
<proteinExistence type="predicted"/>
<gene>
    <name evidence="1" type="ORF">A4R26_11110</name>
</gene>
<dbReference type="Proteomes" id="UP000192276">
    <property type="component" value="Unassembled WGS sequence"/>
</dbReference>
<evidence type="ECO:0008006" key="3">
    <source>
        <dbReference type="Google" id="ProtNLM"/>
    </source>
</evidence>
<dbReference type="STRING" id="550983.A4R26_11110"/>